<dbReference type="STRING" id="797419.SAMN05216556_10776"/>
<evidence type="ECO:0000313" key="3">
    <source>
        <dbReference type="EMBL" id="SHJ34893.1"/>
    </source>
</evidence>
<evidence type="ECO:0000259" key="2">
    <source>
        <dbReference type="Pfam" id="PF26566"/>
    </source>
</evidence>
<feature type="transmembrane region" description="Helical" evidence="1">
    <location>
        <begin position="12"/>
        <end position="31"/>
    </location>
</feature>
<protein>
    <recommendedName>
        <fullName evidence="2">PH domain-containing protein</fullName>
    </recommendedName>
</protein>
<dbReference type="Pfam" id="PF26566">
    <property type="entry name" value="PH_40"/>
    <property type="match status" value="1"/>
</dbReference>
<dbReference type="EMBL" id="FQYV01000014">
    <property type="protein sequence ID" value="SHJ34893.1"/>
    <property type="molecule type" value="Genomic_DNA"/>
</dbReference>
<accession>A0A1M6IKJ3</accession>
<dbReference type="InterPro" id="IPR058916">
    <property type="entry name" value="PH_40"/>
</dbReference>
<keyword evidence="1" id="KW-1133">Transmembrane helix</keyword>
<reference evidence="4" key="1">
    <citation type="submission" date="2016-11" db="EMBL/GenBank/DDBJ databases">
        <authorList>
            <person name="Varghese N."/>
            <person name="Submissions S."/>
        </authorList>
    </citation>
    <scope>NUCLEOTIDE SEQUENCE [LARGE SCALE GENOMIC DNA]</scope>
    <source>
        <strain evidence="4">DSM 26349</strain>
    </source>
</reference>
<evidence type="ECO:0000256" key="1">
    <source>
        <dbReference type="SAM" id="Phobius"/>
    </source>
</evidence>
<name>A0A1M6IKJ3_9FLAO</name>
<proteinExistence type="predicted"/>
<organism evidence="3 4">
    <name type="scientific">Aequorivita viscosa</name>
    <dbReference type="NCBI Taxonomy" id="797419"/>
    <lineage>
        <taxon>Bacteria</taxon>
        <taxon>Pseudomonadati</taxon>
        <taxon>Bacteroidota</taxon>
        <taxon>Flavobacteriia</taxon>
        <taxon>Flavobacteriales</taxon>
        <taxon>Flavobacteriaceae</taxon>
        <taxon>Aequorivita</taxon>
    </lineage>
</organism>
<keyword evidence="1" id="KW-0812">Transmembrane</keyword>
<keyword evidence="1" id="KW-0472">Membrane</keyword>
<dbReference type="AlphaFoldDB" id="A0A1M6IKJ3"/>
<feature type="domain" description="PH" evidence="2">
    <location>
        <begin position="10"/>
        <end position="136"/>
    </location>
</feature>
<evidence type="ECO:0000313" key="4">
    <source>
        <dbReference type="Proteomes" id="UP000184172"/>
    </source>
</evidence>
<keyword evidence="4" id="KW-1185">Reference proteome</keyword>
<dbReference type="Proteomes" id="UP000184172">
    <property type="component" value="Unassembled WGS sequence"/>
</dbReference>
<feature type="transmembrane region" description="Helical" evidence="1">
    <location>
        <begin position="37"/>
        <end position="57"/>
    </location>
</feature>
<sequence length="165" mass="19299">MLLEMNIKNHFVAALSVLIITMGYLFLLIFFNFDFGIIMICSIAFLFFVLPGIYLHIEYWSINKDEKYIIAQDSITQVKKGKEETYYSNDIKKIIVYGSATLFKTWFHLSAMEQYHFARIFLKNGETMVITCLLTPRVDKSLEILKNVGVKKRKGLFNSTYIYTE</sequence>
<gene>
    <name evidence="3" type="ORF">SAMN04487908_11474</name>
</gene>